<protein>
    <recommendedName>
        <fullName evidence="4">Flagellar assembly protein FliH</fullName>
    </recommendedName>
</protein>
<evidence type="ECO:0000256" key="1">
    <source>
        <dbReference type="ARBA" id="ARBA00003041"/>
    </source>
</evidence>
<keyword evidence="12" id="KW-0966">Cell projection</keyword>
<keyword evidence="7" id="KW-1005">Bacterial flagellum biogenesis</keyword>
<keyword evidence="13" id="KW-1185">Reference proteome</keyword>
<dbReference type="PRINTS" id="PR01003">
    <property type="entry name" value="FLGFLIH"/>
</dbReference>
<dbReference type="EMBL" id="FWXD01000004">
    <property type="protein sequence ID" value="SMC20548.1"/>
    <property type="molecule type" value="Genomic_DNA"/>
</dbReference>
<keyword evidence="6" id="KW-0963">Cytoplasm</keyword>
<evidence type="ECO:0000256" key="6">
    <source>
        <dbReference type="ARBA" id="ARBA00022490"/>
    </source>
</evidence>
<evidence type="ECO:0000259" key="11">
    <source>
        <dbReference type="Pfam" id="PF02108"/>
    </source>
</evidence>
<evidence type="ECO:0000256" key="2">
    <source>
        <dbReference type="ARBA" id="ARBA00004496"/>
    </source>
</evidence>
<dbReference type="OrthoDB" id="5296952at2"/>
<dbReference type="GO" id="GO:0015031">
    <property type="term" value="P:protein transport"/>
    <property type="evidence" value="ECO:0007669"/>
    <property type="project" value="UniProtKB-KW"/>
</dbReference>
<keyword evidence="9" id="KW-1006">Bacterial flagellum protein export</keyword>
<evidence type="ECO:0000256" key="4">
    <source>
        <dbReference type="ARBA" id="ARBA00016507"/>
    </source>
</evidence>
<reference evidence="12 13" key="1">
    <citation type="submission" date="2017-04" db="EMBL/GenBank/DDBJ databases">
        <authorList>
            <person name="Afonso C.L."/>
            <person name="Miller P.J."/>
            <person name="Scott M.A."/>
            <person name="Spackman E."/>
            <person name="Goraichik I."/>
            <person name="Dimitrov K.M."/>
            <person name="Suarez D.L."/>
            <person name="Swayne D.E."/>
        </authorList>
    </citation>
    <scope>NUCLEOTIDE SEQUENCE [LARGE SCALE GENOMIC DNA]</scope>
    <source>
        <strain evidence="12 13">DSM 23236</strain>
    </source>
</reference>
<dbReference type="InterPro" id="IPR018035">
    <property type="entry name" value="Flagellar_FliH/T3SS_HrpE"/>
</dbReference>
<proteinExistence type="inferred from homology"/>
<dbReference type="GO" id="GO:0009288">
    <property type="term" value="C:bacterial-type flagellum"/>
    <property type="evidence" value="ECO:0007669"/>
    <property type="project" value="InterPro"/>
</dbReference>
<evidence type="ECO:0000256" key="7">
    <source>
        <dbReference type="ARBA" id="ARBA00022795"/>
    </source>
</evidence>
<dbReference type="Pfam" id="PF02108">
    <property type="entry name" value="FliH"/>
    <property type="match status" value="1"/>
</dbReference>
<comment type="similarity">
    <text evidence="3">Belongs to the FliH family.</text>
</comment>
<dbReference type="InterPro" id="IPR051472">
    <property type="entry name" value="T3SS_Stator/FliH"/>
</dbReference>
<accession>A0A1W1XA51</accession>
<dbReference type="AlphaFoldDB" id="A0A1W1XA51"/>
<keyword evidence="5" id="KW-0813">Transport</keyword>
<dbReference type="PANTHER" id="PTHR34982">
    <property type="entry name" value="YOP PROTEINS TRANSLOCATION PROTEIN L"/>
    <property type="match status" value="1"/>
</dbReference>
<dbReference type="PANTHER" id="PTHR34982:SF1">
    <property type="entry name" value="FLAGELLAR ASSEMBLY PROTEIN FLIH"/>
    <property type="match status" value="1"/>
</dbReference>
<dbReference type="GO" id="GO:0071973">
    <property type="term" value="P:bacterial-type flagellum-dependent cell motility"/>
    <property type="evidence" value="ECO:0007669"/>
    <property type="project" value="InterPro"/>
</dbReference>
<evidence type="ECO:0000256" key="5">
    <source>
        <dbReference type="ARBA" id="ARBA00022448"/>
    </source>
</evidence>
<organism evidence="12 13">
    <name type="scientific">Andreprevotia lacus DSM 23236</name>
    <dbReference type="NCBI Taxonomy" id="1121001"/>
    <lineage>
        <taxon>Bacteria</taxon>
        <taxon>Pseudomonadati</taxon>
        <taxon>Pseudomonadota</taxon>
        <taxon>Betaproteobacteria</taxon>
        <taxon>Neisseriales</taxon>
        <taxon>Chitinibacteraceae</taxon>
        <taxon>Andreprevotia</taxon>
    </lineage>
</organism>
<dbReference type="STRING" id="1121001.SAMN02745857_01003"/>
<sequence length="291" mass="31783">MSGSNQRVIPREESSAWERWELGNIHDEHAQRRRQPAPEPVEEVVEVAPLPEPVEYLPEPEPLPEVMHEAEEIPADAVPLPTAEELEAIRQQAHAEGFEAGLESGRLMAEAELQTLQGLLQSLGALSAEHEMTMADAVLDLAIVLARQMTRSKVEADRHGLLPLIRDAVASLPMARAPSRLYLHPDDLAALDSLLAAELTSDVWRLLPDPMLEQGGCRIETPTSQLDLSLAARWATQLRALGRERRADLEWAAPVADAPPPVQPAPARSAAAAVLNEPLPEPPSLLADEDE</sequence>
<dbReference type="Proteomes" id="UP000192761">
    <property type="component" value="Unassembled WGS sequence"/>
</dbReference>
<evidence type="ECO:0000313" key="12">
    <source>
        <dbReference type="EMBL" id="SMC20548.1"/>
    </source>
</evidence>
<feature type="compositionally biased region" description="Low complexity" evidence="10">
    <location>
        <begin position="265"/>
        <end position="278"/>
    </location>
</feature>
<feature type="region of interest" description="Disordered" evidence="10">
    <location>
        <begin position="252"/>
        <end position="291"/>
    </location>
</feature>
<evidence type="ECO:0000256" key="3">
    <source>
        <dbReference type="ARBA" id="ARBA00006602"/>
    </source>
</evidence>
<evidence type="ECO:0000256" key="10">
    <source>
        <dbReference type="SAM" id="MobiDB-lite"/>
    </source>
</evidence>
<dbReference type="GO" id="GO:0005829">
    <property type="term" value="C:cytosol"/>
    <property type="evidence" value="ECO:0007669"/>
    <property type="project" value="TreeGrafter"/>
</dbReference>
<dbReference type="InterPro" id="IPR000563">
    <property type="entry name" value="Flag_FliH"/>
</dbReference>
<keyword evidence="8" id="KW-0653">Protein transport</keyword>
<keyword evidence="12" id="KW-0969">Cilium</keyword>
<dbReference type="GO" id="GO:0044781">
    <property type="term" value="P:bacterial-type flagellum organization"/>
    <property type="evidence" value="ECO:0007669"/>
    <property type="project" value="UniProtKB-KW"/>
</dbReference>
<name>A0A1W1XA51_9NEIS</name>
<dbReference type="GO" id="GO:0003774">
    <property type="term" value="F:cytoskeletal motor activity"/>
    <property type="evidence" value="ECO:0007669"/>
    <property type="project" value="InterPro"/>
</dbReference>
<evidence type="ECO:0000256" key="9">
    <source>
        <dbReference type="ARBA" id="ARBA00023225"/>
    </source>
</evidence>
<evidence type="ECO:0000256" key="8">
    <source>
        <dbReference type="ARBA" id="ARBA00022927"/>
    </source>
</evidence>
<gene>
    <name evidence="12" type="ORF">SAMN02745857_01003</name>
</gene>
<dbReference type="RefSeq" id="WP_139798661.1">
    <property type="nucleotide sequence ID" value="NZ_FWXD01000004.1"/>
</dbReference>
<keyword evidence="12" id="KW-0282">Flagellum</keyword>
<evidence type="ECO:0000313" key="13">
    <source>
        <dbReference type="Proteomes" id="UP000192761"/>
    </source>
</evidence>
<feature type="domain" description="Flagellar assembly protein FliH/Type III secretion system HrpE" evidence="11">
    <location>
        <begin position="111"/>
        <end position="236"/>
    </location>
</feature>
<comment type="subcellular location">
    <subcellularLocation>
        <location evidence="2">Cytoplasm</location>
    </subcellularLocation>
</comment>
<comment type="function">
    <text evidence="1">Needed for flagellar regrowth and assembly.</text>
</comment>